<dbReference type="PATRIC" id="fig|1242966.3.peg.253"/>
<name>U2G6A2_9BACT</name>
<accession>U2G6A2</accession>
<evidence type="ECO:0000313" key="2">
    <source>
        <dbReference type="Proteomes" id="UP000016636"/>
    </source>
</evidence>
<protein>
    <submittedName>
        <fullName evidence="1">Uncharacterized protein</fullName>
    </submittedName>
</protein>
<comment type="caution">
    <text evidence="1">The sequence shown here is derived from an EMBL/GenBank/DDBJ whole genome shotgun (WGS) entry which is preliminary data.</text>
</comment>
<organism evidence="1 2">
    <name type="scientific">Campylobacter concisus UNSW3</name>
    <dbReference type="NCBI Taxonomy" id="1242966"/>
    <lineage>
        <taxon>Bacteria</taxon>
        <taxon>Pseudomonadati</taxon>
        <taxon>Campylobacterota</taxon>
        <taxon>Epsilonproteobacteria</taxon>
        <taxon>Campylobacterales</taxon>
        <taxon>Campylobacteraceae</taxon>
        <taxon>Campylobacter</taxon>
    </lineage>
</organism>
<evidence type="ECO:0000313" key="1">
    <source>
        <dbReference type="EMBL" id="ERJ23604.1"/>
    </source>
</evidence>
<gene>
    <name evidence="1" type="ORF">UNSW3_979</name>
</gene>
<dbReference type="EMBL" id="ANNE01000003">
    <property type="protein sequence ID" value="ERJ23604.1"/>
    <property type="molecule type" value="Genomic_DNA"/>
</dbReference>
<sequence>MIKFKLNDVESYKLEFGDKFYLPERKKRQNLRAGEFDLR</sequence>
<reference evidence="1 2" key="1">
    <citation type="journal article" date="2013" name="BMC Genomics">
        <title>Comparative genomics of Campylobacter concisus isolates reveals genetic diversity and provides insights into disease association.</title>
        <authorList>
            <person name="Deshpande N.P."/>
            <person name="Kaakoush N.O."/>
            <person name="Wilkins M.R."/>
            <person name="Mitchell H.M."/>
        </authorList>
    </citation>
    <scope>NUCLEOTIDE SEQUENCE [LARGE SCALE GENOMIC DNA]</scope>
    <source>
        <strain evidence="1 2">UNSW3</strain>
    </source>
</reference>
<dbReference type="Proteomes" id="UP000016636">
    <property type="component" value="Unassembled WGS sequence"/>
</dbReference>
<proteinExistence type="predicted"/>
<dbReference type="AlphaFoldDB" id="U2G6A2"/>